<dbReference type="STRING" id="28134.SAMN05444288_0422"/>
<organism evidence="2 3">
    <name type="scientific">Hoylesella oralis ATCC 33269</name>
    <dbReference type="NCBI Taxonomy" id="873533"/>
    <lineage>
        <taxon>Bacteria</taxon>
        <taxon>Pseudomonadati</taxon>
        <taxon>Bacteroidota</taxon>
        <taxon>Bacteroidia</taxon>
        <taxon>Bacteroidales</taxon>
        <taxon>Prevotellaceae</taxon>
        <taxon>Hoylesella</taxon>
    </lineage>
</organism>
<keyword evidence="1" id="KW-0472">Membrane</keyword>
<reference evidence="2" key="1">
    <citation type="submission" date="2011-01" db="EMBL/GenBank/DDBJ databases">
        <authorList>
            <person name="Muzny D."/>
            <person name="Qin X."/>
            <person name="Buhay C."/>
            <person name="Dugan-Rocha S."/>
            <person name="Ding Y."/>
            <person name="Chen G."/>
            <person name="Hawes A."/>
            <person name="Holder M."/>
            <person name="Jhangiani S."/>
            <person name="Johnson A."/>
            <person name="Khan Z."/>
            <person name="Li Z."/>
            <person name="Liu W."/>
            <person name="Liu X."/>
            <person name="Perez L."/>
            <person name="Shen H."/>
            <person name="Wang Q."/>
            <person name="Watt J."/>
            <person name="Xi L."/>
            <person name="Xin Y."/>
            <person name="Zhou J."/>
            <person name="Deng J."/>
            <person name="Jiang H."/>
            <person name="Liu Y."/>
            <person name="Qu J."/>
            <person name="Song X.-Z."/>
            <person name="Zhang L."/>
            <person name="Villasana D."/>
            <person name="Johnson A."/>
            <person name="Liu J."/>
            <person name="Liyanage D."/>
            <person name="Lorensuhewa L."/>
            <person name="Robinson T."/>
            <person name="Song A."/>
            <person name="Song B.-B."/>
            <person name="Dinh H."/>
            <person name="Thornton R."/>
            <person name="Coyle M."/>
            <person name="Francisco L."/>
            <person name="Jackson L."/>
            <person name="Javaid M."/>
            <person name="Korchina V."/>
            <person name="Kovar C."/>
            <person name="Mata R."/>
            <person name="Mathew T."/>
            <person name="Ngo R."/>
            <person name="Nguyen L."/>
            <person name="Nguyen N."/>
            <person name="Okwuonu G."/>
            <person name="Ongeri F."/>
            <person name="Pham C."/>
            <person name="Simmons D."/>
            <person name="Wilczek-Boney K."/>
            <person name="Hale W."/>
            <person name="Jakkamsetti A."/>
            <person name="Pham P."/>
            <person name="Ruth R."/>
            <person name="San Lucas F."/>
            <person name="Warren J."/>
            <person name="Zhang J."/>
            <person name="Zhao Z."/>
            <person name="Zhou C."/>
            <person name="Zhu D."/>
            <person name="Lee S."/>
            <person name="Bess C."/>
            <person name="Blankenburg K."/>
            <person name="Forbes L."/>
            <person name="Fu Q."/>
            <person name="Gubbala S."/>
            <person name="Hirani K."/>
            <person name="Jayaseelan J.C."/>
            <person name="Lara F."/>
            <person name="Munidasa M."/>
            <person name="Palculict T."/>
            <person name="Patil S."/>
            <person name="Pu L.-L."/>
            <person name="Saada N."/>
            <person name="Tang L."/>
            <person name="Weissenberger G."/>
            <person name="Zhu Y."/>
            <person name="Hemphill L."/>
            <person name="Shang Y."/>
            <person name="Youmans B."/>
            <person name="Ayvaz T."/>
            <person name="Ross M."/>
            <person name="Santibanez J."/>
            <person name="Aqrawi P."/>
            <person name="Gross S."/>
            <person name="Joshi V."/>
            <person name="Fowler G."/>
            <person name="Nazareth L."/>
            <person name="Reid J."/>
            <person name="Worley K."/>
            <person name="Petrosino J."/>
            <person name="Highlander S."/>
            <person name="Gibbs R."/>
        </authorList>
    </citation>
    <scope>NUCLEOTIDE SEQUENCE [LARGE SCALE GENOMIC DNA]</scope>
    <source>
        <strain evidence="2">ATCC 33269</strain>
    </source>
</reference>
<keyword evidence="3" id="KW-1185">Reference proteome</keyword>
<dbReference type="eggNOG" id="ENOG50332WQ">
    <property type="taxonomic scope" value="Bacteria"/>
</dbReference>
<name>E7RMU3_9BACT</name>
<evidence type="ECO:0000313" key="3">
    <source>
        <dbReference type="Proteomes" id="UP000005580"/>
    </source>
</evidence>
<keyword evidence="1" id="KW-0812">Transmembrane</keyword>
<dbReference type="HOGENOM" id="CLU_131359_0_0_10"/>
<protein>
    <submittedName>
        <fullName evidence="2">Uncharacterized protein</fullName>
    </submittedName>
</protein>
<accession>E7RMU3</accession>
<proteinExistence type="predicted"/>
<keyword evidence="1" id="KW-1133">Transmembrane helix</keyword>
<evidence type="ECO:0000313" key="2">
    <source>
        <dbReference type="EMBL" id="EFZ38074.1"/>
    </source>
</evidence>
<sequence>MNVNEIKTLIGKYYEGTTTESEEHQLKAFFASEEVPAELLDEKAFFDAFLMPEPAIPVHLEKHIEHQIDGWNTVEKTVNRRARTVSMRWISGIAASIVLVVSVAIFVNTRADRREYAIQEDTYDNPKDAYAETQRALKLFSSKMNKGLAQISNNKHQNKNKE</sequence>
<gene>
    <name evidence="2" type="ORF">HMPREF0663_10443</name>
</gene>
<comment type="caution">
    <text evidence="2">The sequence shown here is derived from an EMBL/GenBank/DDBJ whole genome shotgun (WGS) entry which is preliminary data.</text>
</comment>
<dbReference type="Proteomes" id="UP000005580">
    <property type="component" value="Unassembled WGS sequence"/>
</dbReference>
<evidence type="ECO:0000256" key="1">
    <source>
        <dbReference type="SAM" id="Phobius"/>
    </source>
</evidence>
<dbReference type="RefSeq" id="WP_004369139.1">
    <property type="nucleotide sequence ID" value="NZ_GL833119.1"/>
</dbReference>
<dbReference type="EMBL" id="AEPE02000002">
    <property type="protein sequence ID" value="EFZ38074.1"/>
    <property type="molecule type" value="Genomic_DNA"/>
</dbReference>
<feature type="transmembrane region" description="Helical" evidence="1">
    <location>
        <begin position="89"/>
        <end position="107"/>
    </location>
</feature>
<dbReference type="AlphaFoldDB" id="E7RMU3"/>